<dbReference type="GeneID" id="14916760"/>
<dbReference type="VEuPathDB" id="AmoebaDB:ACA1_222790"/>
<keyword evidence="2" id="KW-1185">Reference proteome</keyword>
<dbReference type="AlphaFoldDB" id="L8GTT1"/>
<dbReference type="RefSeq" id="XP_004338026.1">
    <property type="nucleotide sequence ID" value="XM_004337978.1"/>
</dbReference>
<gene>
    <name evidence="1" type="ORF">ACA1_222790</name>
</gene>
<sequence>MESVKIFSAAQHVPELRGSAFDEIAPHDEQFMKLKQQFLEVDIRDRELETILDYLNSKEDEITALKNILIETDEAAYKKTTGRLTLAIFCAREELTYAYEMERCQKLRRETKELALQAAQSCKRYVEAKQELTALQSAMAPEEAEELQRHTWYDQASQLIVGLSGASVESQGEDELVISVVPRTVEGLETERKYRLTVRFNPREDMALESLALSPADVPVEDLLFVSPTVASIHYVVIELQNRLHGHLRLQVELAKLSQRFGIAVVGDREIAVTFSTGSTCHLRIGGDYPRPYASIHITHIEGHLPASLAARLQDEKNRRVQGVPLKKLLKTVERQLQAET</sequence>
<evidence type="ECO:0000313" key="2">
    <source>
        <dbReference type="Proteomes" id="UP000011083"/>
    </source>
</evidence>
<protein>
    <submittedName>
        <fullName evidence="1">Uncharacterized protein</fullName>
    </submittedName>
</protein>
<dbReference type="KEGG" id="acan:ACA1_222790"/>
<dbReference type="Proteomes" id="UP000011083">
    <property type="component" value="Unassembled WGS sequence"/>
</dbReference>
<evidence type="ECO:0000313" key="1">
    <source>
        <dbReference type="EMBL" id="ELR16013.1"/>
    </source>
</evidence>
<proteinExistence type="predicted"/>
<dbReference type="EMBL" id="KB008010">
    <property type="protein sequence ID" value="ELR16013.1"/>
    <property type="molecule type" value="Genomic_DNA"/>
</dbReference>
<organism evidence="1 2">
    <name type="scientific">Acanthamoeba castellanii (strain ATCC 30010 / Neff)</name>
    <dbReference type="NCBI Taxonomy" id="1257118"/>
    <lineage>
        <taxon>Eukaryota</taxon>
        <taxon>Amoebozoa</taxon>
        <taxon>Discosea</taxon>
        <taxon>Longamoebia</taxon>
        <taxon>Centramoebida</taxon>
        <taxon>Acanthamoebidae</taxon>
        <taxon>Acanthamoeba</taxon>
    </lineage>
</organism>
<accession>L8GTT1</accession>
<name>L8GTT1_ACACF</name>
<reference evidence="1 2" key="1">
    <citation type="journal article" date="2013" name="Genome Biol.">
        <title>Genome of Acanthamoeba castellanii highlights extensive lateral gene transfer and early evolution of tyrosine kinase signaling.</title>
        <authorList>
            <person name="Clarke M."/>
            <person name="Lohan A.J."/>
            <person name="Liu B."/>
            <person name="Lagkouvardos I."/>
            <person name="Roy S."/>
            <person name="Zafar N."/>
            <person name="Bertelli C."/>
            <person name="Schilde C."/>
            <person name="Kianianmomeni A."/>
            <person name="Burglin T.R."/>
            <person name="Frech C."/>
            <person name="Turcotte B."/>
            <person name="Kopec K.O."/>
            <person name="Synnott J.M."/>
            <person name="Choo C."/>
            <person name="Paponov I."/>
            <person name="Finkler A."/>
            <person name="Soon Heng Tan C."/>
            <person name="Hutchins A.P."/>
            <person name="Weinmeier T."/>
            <person name="Rattei T."/>
            <person name="Chu J.S."/>
            <person name="Gimenez G."/>
            <person name="Irimia M."/>
            <person name="Rigden D.J."/>
            <person name="Fitzpatrick D.A."/>
            <person name="Lorenzo-Morales J."/>
            <person name="Bateman A."/>
            <person name="Chiu C.H."/>
            <person name="Tang P."/>
            <person name="Hegemann P."/>
            <person name="Fromm H."/>
            <person name="Raoult D."/>
            <person name="Greub G."/>
            <person name="Miranda-Saavedra D."/>
            <person name="Chen N."/>
            <person name="Nash P."/>
            <person name="Ginger M.L."/>
            <person name="Horn M."/>
            <person name="Schaap P."/>
            <person name="Caler L."/>
            <person name="Loftus B."/>
        </authorList>
    </citation>
    <scope>NUCLEOTIDE SEQUENCE [LARGE SCALE GENOMIC DNA]</scope>
    <source>
        <strain evidence="1 2">Neff</strain>
    </source>
</reference>